<evidence type="ECO:0000256" key="1">
    <source>
        <dbReference type="SAM" id="Phobius"/>
    </source>
</evidence>
<reference evidence="2" key="1">
    <citation type="submission" date="2022-12" db="EMBL/GenBank/DDBJ databases">
        <title>Draft genome sequence of the thermophilic strain Brevibacillus thermoruber HT42, isolated from Los Humeros, Puebla, Mexico, with biotechnological potential.</title>
        <authorList>
            <person name="Lara Sanchez J."/>
            <person name="Solis Palacios R."/>
            <person name="Bustos Baena A.S."/>
            <person name="Ruz Baez A.E."/>
            <person name="Espinosa Luna G."/>
            <person name="Oliart Ros R.M."/>
        </authorList>
    </citation>
    <scope>NUCLEOTIDE SEQUENCE</scope>
    <source>
        <strain evidence="2">HT42</strain>
    </source>
</reference>
<dbReference type="Proteomes" id="UP001151071">
    <property type="component" value="Unassembled WGS sequence"/>
</dbReference>
<evidence type="ECO:0000313" key="2">
    <source>
        <dbReference type="EMBL" id="MDA5107271.1"/>
    </source>
</evidence>
<feature type="transmembrane region" description="Helical" evidence="1">
    <location>
        <begin position="196"/>
        <end position="215"/>
    </location>
</feature>
<organism evidence="2 3">
    <name type="scientific">Brevibacillus thermoruber</name>
    <dbReference type="NCBI Taxonomy" id="33942"/>
    <lineage>
        <taxon>Bacteria</taxon>
        <taxon>Bacillati</taxon>
        <taxon>Bacillota</taxon>
        <taxon>Bacilli</taxon>
        <taxon>Bacillales</taxon>
        <taxon>Paenibacillaceae</taxon>
        <taxon>Brevibacillus</taxon>
    </lineage>
</organism>
<keyword evidence="3" id="KW-1185">Reference proteome</keyword>
<feature type="transmembrane region" description="Helical" evidence="1">
    <location>
        <begin position="50"/>
        <end position="72"/>
    </location>
</feature>
<dbReference type="EMBL" id="JAPYYP010000002">
    <property type="protein sequence ID" value="MDA5107271.1"/>
    <property type="molecule type" value="Genomic_DNA"/>
</dbReference>
<dbReference type="RefSeq" id="WP_271139454.1">
    <property type="nucleotide sequence ID" value="NZ_JAPYYP010000002.1"/>
</dbReference>
<keyword evidence="1" id="KW-0812">Transmembrane</keyword>
<dbReference type="Pfam" id="PF13803">
    <property type="entry name" value="DUF4184"/>
    <property type="match status" value="1"/>
</dbReference>
<dbReference type="InterPro" id="IPR025238">
    <property type="entry name" value="DUF4184"/>
</dbReference>
<protein>
    <submittedName>
        <fullName evidence="2">DUF4184 family protein</fullName>
    </submittedName>
</protein>
<proteinExistence type="predicted"/>
<dbReference type="AlphaFoldDB" id="A0A9X3TMN6"/>
<feature type="transmembrane region" description="Helical" evidence="1">
    <location>
        <begin position="20"/>
        <end position="38"/>
    </location>
</feature>
<keyword evidence="1" id="KW-0472">Membrane</keyword>
<comment type="caution">
    <text evidence="2">The sequence shown here is derived from an EMBL/GenBank/DDBJ whole genome shotgun (WGS) entry which is preliminary data.</text>
</comment>
<gene>
    <name evidence="2" type="ORF">O3V59_02780</name>
</gene>
<evidence type="ECO:0000313" key="3">
    <source>
        <dbReference type="Proteomes" id="UP001151071"/>
    </source>
</evidence>
<sequence>MPFTFAHPAIVLPFWRVRWLSFTALVFGSMAPDFEYFFRLRPYSTVSHSLLGLIVFDLPVALLLAVLFHRIVKRPLVACLPAPFDRGFGYAAAKPWGIGSLRDGLVFSYSAVIGSLTHIVWDAFTHQGAFMVSRLPLLQQRVPVPWTGLDVPVYKMLQHGSTLTGLSLIALTLWLAARRGAAAGGGGRSLPARTKWLYWLGVGGCGLLAAAAWGWSAGGAWPMARLLGGIVPLLSGCMAGLLVMSWLFDRFGPAGAHNRYPAL</sequence>
<accession>A0A9X3TMN6</accession>
<feature type="transmembrane region" description="Helical" evidence="1">
    <location>
        <begin position="156"/>
        <end position="176"/>
    </location>
</feature>
<name>A0A9X3TMN6_9BACL</name>
<keyword evidence="1" id="KW-1133">Transmembrane helix</keyword>
<feature type="transmembrane region" description="Helical" evidence="1">
    <location>
        <begin position="227"/>
        <end position="248"/>
    </location>
</feature>